<dbReference type="RefSeq" id="WP_036184877.1">
    <property type="nucleotide sequence ID" value="NZ_AVDA01000007.1"/>
</dbReference>
<reference evidence="1 2" key="1">
    <citation type="submission" date="2014-02" db="EMBL/GenBank/DDBJ databases">
        <title>Draft genome sequence of Lysinibacillus manganicus DSM 26584T.</title>
        <authorList>
            <person name="Zhang F."/>
            <person name="Wang G."/>
            <person name="Zhang L."/>
        </authorList>
    </citation>
    <scope>NUCLEOTIDE SEQUENCE [LARGE SCALE GENOMIC DNA]</scope>
    <source>
        <strain evidence="1 2">DSM 26584</strain>
    </source>
</reference>
<comment type="caution">
    <text evidence="1">The sequence shown here is derived from an EMBL/GenBank/DDBJ whole genome shotgun (WGS) entry which is preliminary data.</text>
</comment>
<organism evidence="1 2">
    <name type="scientific">Ureibacillus manganicus DSM 26584</name>
    <dbReference type="NCBI Taxonomy" id="1384049"/>
    <lineage>
        <taxon>Bacteria</taxon>
        <taxon>Bacillati</taxon>
        <taxon>Bacillota</taxon>
        <taxon>Bacilli</taxon>
        <taxon>Bacillales</taxon>
        <taxon>Caryophanaceae</taxon>
        <taxon>Ureibacillus</taxon>
    </lineage>
</organism>
<dbReference type="InterPro" id="IPR052927">
    <property type="entry name" value="DCC_oxidoreductase"/>
</dbReference>
<gene>
    <name evidence="1" type="ORF">CD29_07770</name>
</gene>
<dbReference type="PANTHER" id="PTHR33639:SF2">
    <property type="entry name" value="DUF393 DOMAIN-CONTAINING PROTEIN"/>
    <property type="match status" value="1"/>
</dbReference>
<name>A0A0A3IWN2_9BACL</name>
<dbReference type="OrthoDB" id="9785438at2"/>
<keyword evidence="2" id="KW-1185">Reference proteome</keyword>
<dbReference type="GO" id="GO:0015035">
    <property type="term" value="F:protein-disulfide reductase activity"/>
    <property type="evidence" value="ECO:0007669"/>
    <property type="project" value="InterPro"/>
</dbReference>
<dbReference type="PANTHER" id="PTHR33639">
    <property type="entry name" value="THIOL-DISULFIDE OXIDOREDUCTASE DCC"/>
    <property type="match status" value="1"/>
</dbReference>
<evidence type="ECO:0000313" key="2">
    <source>
        <dbReference type="Proteomes" id="UP000030416"/>
    </source>
</evidence>
<dbReference type="EMBL" id="JPVN01000007">
    <property type="protein sequence ID" value="KGR79232.1"/>
    <property type="molecule type" value="Genomic_DNA"/>
</dbReference>
<sequence>MKRIILFDGECNFCDSSVQLIIKRDPKYTFHFASLQSDVGKNLLNLHHAPINIDSFVLIDGDHCYFESTAALRVCKYLKGAYKLLYFFIIIPKPIRNYVYRYIAKNRYKWFGKKESCMLPLPKDRERFLS</sequence>
<dbReference type="AlphaFoldDB" id="A0A0A3IWN2"/>
<accession>A0A0A3IWN2</accession>
<protein>
    <submittedName>
        <fullName evidence="1">Thiol-disulfide oxidoreductase</fullName>
    </submittedName>
</protein>
<dbReference type="Pfam" id="PF04134">
    <property type="entry name" value="DCC1-like"/>
    <property type="match status" value="1"/>
</dbReference>
<evidence type="ECO:0000313" key="1">
    <source>
        <dbReference type="EMBL" id="KGR79232.1"/>
    </source>
</evidence>
<proteinExistence type="predicted"/>
<dbReference type="InterPro" id="IPR007263">
    <property type="entry name" value="DCC1-like"/>
</dbReference>
<dbReference type="Proteomes" id="UP000030416">
    <property type="component" value="Unassembled WGS sequence"/>
</dbReference>
<dbReference type="eggNOG" id="COG3011">
    <property type="taxonomic scope" value="Bacteria"/>
</dbReference>